<sequence>MTDLKIILVHLNPISARLSFWIDCSTPQPFGCLPGGLPALTSLIEAEQPQAVTPHPARHLSQLAEYLGVDEALLQVVSPTLAWVDTAQQPVAVSLVRITTTDLPQPQANGTFISLLELLKVPVVERLLFRKAYECLLGD</sequence>
<reference evidence="2" key="1">
    <citation type="submission" date="2016-10" db="EMBL/GenBank/DDBJ databases">
        <authorList>
            <person name="Varghese N."/>
            <person name="Submissions S."/>
        </authorList>
    </citation>
    <scope>NUCLEOTIDE SEQUENCE [LARGE SCALE GENOMIC DNA]</scope>
    <source>
        <strain evidence="2">DSM 18887</strain>
    </source>
</reference>
<gene>
    <name evidence="1" type="ORF">SAMN03080615_01586</name>
</gene>
<evidence type="ECO:0000313" key="1">
    <source>
        <dbReference type="EMBL" id="SEQ47401.1"/>
    </source>
</evidence>
<name>A0A1H9GBC1_9GAMM</name>
<dbReference type="AlphaFoldDB" id="A0A1H9GBC1"/>
<accession>A0A1H9GBC1</accession>
<dbReference type="OrthoDB" id="6088517at2"/>
<proteinExistence type="predicted"/>
<evidence type="ECO:0000313" key="2">
    <source>
        <dbReference type="Proteomes" id="UP000198749"/>
    </source>
</evidence>
<dbReference type="RefSeq" id="WP_091356338.1">
    <property type="nucleotide sequence ID" value="NZ_AP025284.1"/>
</dbReference>
<keyword evidence="2" id="KW-1185">Reference proteome</keyword>
<dbReference type="Proteomes" id="UP000198749">
    <property type="component" value="Unassembled WGS sequence"/>
</dbReference>
<organism evidence="1 2">
    <name type="scientific">Amphritea atlantica</name>
    <dbReference type="NCBI Taxonomy" id="355243"/>
    <lineage>
        <taxon>Bacteria</taxon>
        <taxon>Pseudomonadati</taxon>
        <taxon>Pseudomonadota</taxon>
        <taxon>Gammaproteobacteria</taxon>
        <taxon>Oceanospirillales</taxon>
        <taxon>Oceanospirillaceae</taxon>
        <taxon>Amphritea</taxon>
    </lineage>
</organism>
<dbReference type="STRING" id="355243.SAMN03080615_01586"/>
<dbReference type="EMBL" id="FOGB01000004">
    <property type="protein sequence ID" value="SEQ47401.1"/>
    <property type="molecule type" value="Genomic_DNA"/>
</dbReference>
<protein>
    <submittedName>
        <fullName evidence="1">Uncharacterized protein</fullName>
    </submittedName>
</protein>